<keyword evidence="4" id="KW-0597">Phosphoprotein</keyword>
<evidence type="ECO:0000256" key="7">
    <source>
        <dbReference type="ARBA" id="ARBA00022777"/>
    </source>
</evidence>
<dbReference type="CDD" id="cd06225">
    <property type="entry name" value="HAMP"/>
    <property type="match status" value="1"/>
</dbReference>
<accession>A0A6J6X4T3</accession>
<dbReference type="InterPro" id="IPR005467">
    <property type="entry name" value="His_kinase_dom"/>
</dbReference>
<dbReference type="InterPro" id="IPR036890">
    <property type="entry name" value="HATPase_C_sf"/>
</dbReference>
<dbReference type="PANTHER" id="PTHR45436:SF5">
    <property type="entry name" value="SENSOR HISTIDINE KINASE TRCS"/>
    <property type="match status" value="1"/>
</dbReference>
<reference evidence="15" key="1">
    <citation type="submission" date="2020-05" db="EMBL/GenBank/DDBJ databases">
        <authorList>
            <person name="Chiriac C."/>
            <person name="Salcher M."/>
            <person name="Ghai R."/>
            <person name="Kavagutti S V."/>
        </authorList>
    </citation>
    <scope>NUCLEOTIDE SEQUENCE</scope>
</reference>
<feature type="domain" description="Histidine kinase" evidence="13">
    <location>
        <begin position="260"/>
        <end position="466"/>
    </location>
</feature>
<dbReference type="GO" id="GO:0000155">
    <property type="term" value="F:phosphorelay sensor kinase activity"/>
    <property type="evidence" value="ECO:0007669"/>
    <property type="project" value="InterPro"/>
</dbReference>
<name>A0A6J6X4T3_9ZZZZ</name>
<dbReference type="Gene3D" id="6.10.340.10">
    <property type="match status" value="1"/>
</dbReference>
<evidence type="ECO:0000256" key="10">
    <source>
        <dbReference type="ARBA" id="ARBA00023136"/>
    </source>
</evidence>
<dbReference type="InterPro" id="IPR036097">
    <property type="entry name" value="HisK_dim/P_sf"/>
</dbReference>
<evidence type="ECO:0000256" key="1">
    <source>
        <dbReference type="ARBA" id="ARBA00000085"/>
    </source>
</evidence>
<dbReference type="Pfam" id="PF00672">
    <property type="entry name" value="HAMP"/>
    <property type="match status" value="1"/>
</dbReference>
<dbReference type="AlphaFoldDB" id="A0A6J6X4T3"/>
<dbReference type="Gene3D" id="3.30.565.10">
    <property type="entry name" value="Histidine kinase-like ATPase, C-terminal domain"/>
    <property type="match status" value="1"/>
</dbReference>
<proteinExistence type="predicted"/>
<dbReference type="Pfam" id="PF02518">
    <property type="entry name" value="HATPase_c"/>
    <property type="match status" value="1"/>
</dbReference>
<dbReference type="SMART" id="SM00304">
    <property type="entry name" value="HAMP"/>
    <property type="match status" value="1"/>
</dbReference>
<organism evidence="15">
    <name type="scientific">freshwater metagenome</name>
    <dbReference type="NCBI Taxonomy" id="449393"/>
    <lineage>
        <taxon>unclassified sequences</taxon>
        <taxon>metagenomes</taxon>
        <taxon>ecological metagenomes</taxon>
    </lineage>
</organism>
<sequence length="466" mass="49732">MNLRWKIGGGMAIIAALVSVAGSLAAYTSTDAELTQNVDNSLRDSAARVLNIPANRPNDGDDEDGEDDQHGDEDNRPIRQSDLCPLALLQPVDAAQLIYPDGSVESCFTDSPLLPSDAKDLAIATSGDGDLDNVHLHTVSVDGTDYRVITVAWFNNGALQSARDLHVVEDVLSGMRIRLLLAGIFATLGAWVLGWLIAGRIAKPIRKLSAVASEVATSRDLSIAVPVNGTGEVSELGRSFSSMMNALSTSLEQQQRLVSDASHELRTPLTALRTNIESLELFDAIPEAERREMIRDIRLEVEELSTLTAELVDLATDQMQSAEQIGTVDLLALTRDVAQRARRRSGRTIDVSDGGGNSIDGFSNQLLRAVSNLVDNAIKYSPAGSSIEISVDGGSVRVRDHGPGIAEKDLPHIFERFYRSIDARSAPGSGLGLAIVADAVNRHQGTVFAANAPDGGAIVGFDLPEP</sequence>
<dbReference type="PROSITE" id="PS50109">
    <property type="entry name" value="HIS_KIN"/>
    <property type="match status" value="1"/>
</dbReference>
<evidence type="ECO:0000259" key="13">
    <source>
        <dbReference type="PROSITE" id="PS50109"/>
    </source>
</evidence>
<dbReference type="InterPro" id="IPR003660">
    <property type="entry name" value="HAMP_dom"/>
</dbReference>
<dbReference type="EMBL" id="CAEZZP010000225">
    <property type="protein sequence ID" value="CAB4790208.1"/>
    <property type="molecule type" value="Genomic_DNA"/>
</dbReference>
<evidence type="ECO:0000256" key="6">
    <source>
        <dbReference type="ARBA" id="ARBA00022692"/>
    </source>
</evidence>
<evidence type="ECO:0000256" key="2">
    <source>
        <dbReference type="ARBA" id="ARBA00004370"/>
    </source>
</evidence>
<feature type="region of interest" description="Disordered" evidence="11">
    <location>
        <begin position="50"/>
        <end position="78"/>
    </location>
</feature>
<dbReference type="InterPro" id="IPR003594">
    <property type="entry name" value="HATPase_dom"/>
</dbReference>
<evidence type="ECO:0000256" key="3">
    <source>
        <dbReference type="ARBA" id="ARBA00012438"/>
    </source>
</evidence>
<dbReference type="InterPro" id="IPR004358">
    <property type="entry name" value="Sig_transdc_His_kin-like_C"/>
</dbReference>
<dbReference type="InterPro" id="IPR003661">
    <property type="entry name" value="HisK_dim/P_dom"/>
</dbReference>
<dbReference type="InterPro" id="IPR050428">
    <property type="entry name" value="TCS_sensor_his_kinase"/>
</dbReference>
<evidence type="ECO:0000256" key="4">
    <source>
        <dbReference type="ARBA" id="ARBA00022553"/>
    </source>
</evidence>
<evidence type="ECO:0000256" key="12">
    <source>
        <dbReference type="SAM" id="Phobius"/>
    </source>
</evidence>
<dbReference type="CDD" id="cd00082">
    <property type="entry name" value="HisKA"/>
    <property type="match status" value="1"/>
</dbReference>
<comment type="subcellular location">
    <subcellularLocation>
        <location evidence="2">Membrane</location>
    </subcellularLocation>
</comment>
<evidence type="ECO:0000313" key="15">
    <source>
        <dbReference type="EMBL" id="CAB4790208.1"/>
    </source>
</evidence>
<protein>
    <recommendedName>
        <fullName evidence="3">histidine kinase</fullName>
        <ecNumber evidence="3">2.7.13.3</ecNumber>
    </recommendedName>
</protein>
<dbReference type="Gene3D" id="1.10.287.130">
    <property type="match status" value="1"/>
</dbReference>
<keyword evidence="10 12" id="KW-0472">Membrane</keyword>
<dbReference type="PANTHER" id="PTHR45436">
    <property type="entry name" value="SENSOR HISTIDINE KINASE YKOH"/>
    <property type="match status" value="1"/>
</dbReference>
<dbReference type="SMART" id="SM00387">
    <property type="entry name" value="HATPase_c"/>
    <property type="match status" value="1"/>
</dbReference>
<dbReference type="SUPFAM" id="SSF55874">
    <property type="entry name" value="ATPase domain of HSP90 chaperone/DNA topoisomerase II/histidine kinase"/>
    <property type="match status" value="1"/>
</dbReference>
<dbReference type="SMART" id="SM00388">
    <property type="entry name" value="HisKA"/>
    <property type="match status" value="1"/>
</dbReference>
<dbReference type="EC" id="2.7.13.3" evidence="3"/>
<dbReference type="SUPFAM" id="SSF47384">
    <property type="entry name" value="Homodimeric domain of signal transducing histidine kinase"/>
    <property type="match status" value="1"/>
</dbReference>
<evidence type="ECO:0000256" key="8">
    <source>
        <dbReference type="ARBA" id="ARBA00022989"/>
    </source>
</evidence>
<feature type="domain" description="HAMP" evidence="14">
    <location>
        <begin position="199"/>
        <end position="252"/>
    </location>
</feature>
<evidence type="ECO:0000256" key="9">
    <source>
        <dbReference type="ARBA" id="ARBA00023012"/>
    </source>
</evidence>
<keyword evidence="7" id="KW-0418">Kinase</keyword>
<evidence type="ECO:0000256" key="5">
    <source>
        <dbReference type="ARBA" id="ARBA00022679"/>
    </source>
</evidence>
<keyword evidence="6 12" id="KW-0812">Transmembrane</keyword>
<dbReference type="PRINTS" id="PR00344">
    <property type="entry name" value="BCTRLSENSOR"/>
</dbReference>
<comment type="catalytic activity">
    <reaction evidence="1">
        <text>ATP + protein L-histidine = ADP + protein N-phospho-L-histidine.</text>
        <dbReference type="EC" id="2.7.13.3"/>
    </reaction>
</comment>
<feature type="transmembrane region" description="Helical" evidence="12">
    <location>
        <begin position="179"/>
        <end position="198"/>
    </location>
</feature>
<dbReference type="SUPFAM" id="SSF158472">
    <property type="entry name" value="HAMP domain-like"/>
    <property type="match status" value="1"/>
</dbReference>
<dbReference type="Pfam" id="PF00512">
    <property type="entry name" value="HisKA"/>
    <property type="match status" value="1"/>
</dbReference>
<dbReference type="GO" id="GO:0005886">
    <property type="term" value="C:plasma membrane"/>
    <property type="evidence" value="ECO:0007669"/>
    <property type="project" value="TreeGrafter"/>
</dbReference>
<gene>
    <name evidence="15" type="ORF">UFOPK2880_01997</name>
</gene>
<keyword evidence="8 12" id="KW-1133">Transmembrane helix</keyword>
<dbReference type="PROSITE" id="PS50885">
    <property type="entry name" value="HAMP"/>
    <property type="match status" value="1"/>
</dbReference>
<keyword evidence="9" id="KW-0902">Two-component regulatory system</keyword>
<evidence type="ECO:0000259" key="14">
    <source>
        <dbReference type="PROSITE" id="PS50885"/>
    </source>
</evidence>
<feature type="compositionally biased region" description="Acidic residues" evidence="11">
    <location>
        <begin position="60"/>
        <end position="71"/>
    </location>
</feature>
<dbReference type="CDD" id="cd00075">
    <property type="entry name" value="HATPase"/>
    <property type="match status" value="1"/>
</dbReference>
<evidence type="ECO:0000256" key="11">
    <source>
        <dbReference type="SAM" id="MobiDB-lite"/>
    </source>
</evidence>
<keyword evidence="5" id="KW-0808">Transferase</keyword>